<proteinExistence type="predicted"/>
<comment type="caution">
    <text evidence="1">The sequence shown here is derived from an EMBL/GenBank/DDBJ whole genome shotgun (WGS) entry which is preliminary data.</text>
</comment>
<reference evidence="1 2" key="1">
    <citation type="submission" date="2021-01" db="EMBL/GenBank/DDBJ databases">
        <title>Whole genome shotgun sequence of Asanoa siamensis NBRC 107932.</title>
        <authorList>
            <person name="Komaki H."/>
            <person name="Tamura T."/>
        </authorList>
    </citation>
    <scope>NUCLEOTIDE SEQUENCE [LARGE SCALE GENOMIC DNA]</scope>
    <source>
        <strain evidence="1 2">NBRC 107932</strain>
    </source>
</reference>
<organism evidence="1 2">
    <name type="scientific">Asanoa siamensis</name>
    <dbReference type="NCBI Taxonomy" id="926357"/>
    <lineage>
        <taxon>Bacteria</taxon>
        <taxon>Bacillati</taxon>
        <taxon>Actinomycetota</taxon>
        <taxon>Actinomycetes</taxon>
        <taxon>Micromonosporales</taxon>
        <taxon>Micromonosporaceae</taxon>
        <taxon>Asanoa</taxon>
    </lineage>
</organism>
<dbReference type="EMBL" id="BONE01000077">
    <property type="protein sequence ID" value="GIF77058.1"/>
    <property type="molecule type" value="Genomic_DNA"/>
</dbReference>
<accession>A0ABQ4D0L2</accession>
<keyword evidence="2" id="KW-1185">Reference proteome</keyword>
<evidence type="ECO:0000313" key="1">
    <source>
        <dbReference type="EMBL" id="GIF77058.1"/>
    </source>
</evidence>
<name>A0ABQ4D0L2_9ACTN</name>
<dbReference type="Proteomes" id="UP000604117">
    <property type="component" value="Unassembled WGS sequence"/>
</dbReference>
<gene>
    <name evidence="1" type="ORF">Asi02nite_65760</name>
</gene>
<sequence length="117" mass="13218">MPWRFLFAAGAAHAGEHSRNAYSGDQPGVIVYFIHKGDKFTVCDTEYDLMDVYGEYKYERIDGSQQQETHYLATGDGTCFTFDHNFGEDRTVTFRACVDQPVALLPDLCYNWATGIA</sequence>
<protein>
    <submittedName>
        <fullName evidence="1">Uncharacterized protein</fullName>
    </submittedName>
</protein>
<evidence type="ECO:0000313" key="2">
    <source>
        <dbReference type="Proteomes" id="UP000604117"/>
    </source>
</evidence>
<dbReference type="RefSeq" id="WP_203717915.1">
    <property type="nucleotide sequence ID" value="NZ_BONE01000077.1"/>
</dbReference>